<evidence type="ECO:0000313" key="1">
    <source>
        <dbReference type="EMBL" id="CAB4139818.1"/>
    </source>
</evidence>
<evidence type="ECO:0000313" key="2">
    <source>
        <dbReference type="EMBL" id="CAB4156861.1"/>
    </source>
</evidence>
<reference evidence="2" key="1">
    <citation type="submission" date="2020-04" db="EMBL/GenBank/DDBJ databases">
        <authorList>
            <person name="Chiriac C."/>
            <person name="Salcher M."/>
            <person name="Ghai R."/>
            <person name="Kavagutti S V."/>
        </authorList>
    </citation>
    <scope>NUCLEOTIDE SEQUENCE</scope>
</reference>
<gene>
    <name evidence="1" type="ORF">UFOVP355_8</name>
    <name evidence="2" type="ORF">UFOVP677_8</name>
</gene>
<accession>A0A6J5NH76</accession>
<organism evidence="2">
    <name type="scientific">uncultured Caudovirales phage</name>
    <dbReference type="NCBI Taxonomy" id="2100421"/>
    <lineage>
        <taxon>Viruses</taxon>
        <taxon>Duplodnaviria</taxon>
        <taxon>Heunggongvirae</taxon>
        <taxon>Uroviricota</taxon>
        <taxon>Caudoviricetes</taxon>
        <taxon>Peduoviridae</taxon>
        <taxon>Maltschvirus</taxon>
        <taxon>Maltschvirus maltsch</taxon>
    </lineage>
</organism>
<sequence>MGHYAKIDELNNVVDVIIVDDGLGVEWLVENFGGTWIETKLDGSIRKQYCCVGGTYNPTADVFISPKPFTSWSLDSNHDWQAPTKKPEGDFYWDESSLSWLPIPQTV</sequence>
<dbReference type="EMBL" id="LR796366">
    <property type="protein sequence ID" value="CAB4139818.1"/>
    <property type="molecule type" value="Genomic_DNA"/>
</dbReference>
<proteinExistence type="predicted"/>
<dbReference type="EMBL" id="LR796647">
    <property type="protein sequence ID" value="CAB4156861.1"/>
    <property type="molecule type" value="Genomic_DNA"/>
</dbReference>
<protein>
    <submittedName>
        <fullName evidence="2">Uncharacterized protein</fullName>
    </submittedName>
</protein>
<name>A0A6J5NH76_9CAUD</name>